<sequence>MPAQKYRFYQLVLVSAIIAFGCSLPQAIEASSSSEKLPVANNSLKENLAQTTESPVSLHPSFNTVLAQVEAKTKLAIALPTNIESSAYWILDEVTPSGYGVQFAFTPDCQGQSVCTFGNITAQALTGDAIPPEGDIIPLANGITGYFIDKVKLQVCNGGYCFGIMTWDAEGSRYTLQVKANPEETIRIANSAIQWRLNRQSEYPLKLTGIPKQPYNNLNRPQKLSPAEIDELKSGAGGLENLIPEQVFRVKLRDFGSSTFVPISDDTSGATELSLNLVKYGKIIYTFPATEADNNWTFFKMLAVAFSDVNKDGFEDTIAISEYVTGIGRTGAQPFPVVTVYFNSGGKSFRVDEGLNEEIAKSGAKTIGDVLSFLKRKFS</sequence>
<feature type="signal peptide" evidence="1">
    <location>
        <begin position="1"/>
        <end position="27"/>
    </location>
</feature>
<organism evidence="2 3">
    <name type="scientific">Limnofasciculus baicalensis BBK-W-15</name>
    <dbReference type="NCBI Taxonomy" id="2699891"/>
    <lineage>
        <taxon>Bacteria</taxon>
        <taxon>Bacillati</taxon>
        <taxon>Cyanobacteriota</taxon>
        <taxon>Cyanophyceae</taxon>
        <taxon>Coleofasciculales</taxon>
        <taxon>Coleofasciculaceae</taxon>
        <taxon>Limnofasciculus</taxon>
        <taxon>Limnofasciculus baicalensis</taxon>
    </lineage>
</organism>
<accession>A0AAE3KMZ1</accession>
<dbReference type="RefSeq" id="WP_254012760.1">
    <property type="nucleotide sequence ID" value="NZ_JAMZMM010000159.1"/>
</dbReference>
<feature type="chain" id="PRO_5042130975" evidence="1">
    <location>
        <begin position="28"/>
        <end position="379"/>
    </location>
</feature>
<evidence type="ECO:0000313" key="3">
    <source>
        <dbReference type="Proteomes" id="UP001204953"/>
    </source>
</evidence>
<gene>
    <name evidence="2" type="ORF">NJ959_16275</name>
</gene>
<dbReference type="AlphaFoldDB" id="A0AAE3KMZ1"/>
<comment type="caution">
    <text evidence="2">The sequence shown here is derived from an EMBL/GenBank/DDBJ whole genome shotgun (WGS) entry which is preliminary data.</text>
</comment>
<keyword evidence="3" id="KW-1185">Reference proteome</keyword>
<protein>
    <submittedName>
        <fullName evidence="2">Uncharacterized protein</fullName>
    </submittedName>
</protein>
<name>A0AAE3KMZ1_9CYAN</name>
<dbReference type="EMBL" id="JAMZMM010000159">
    <property type="protein sequence ID" value="MCP2729990.1"/>
    <property type="molecule type" value="Genomic_DNA"/>
</dbReference>
<keyword evidence="1" id="KW-0732">Signal</keyword>
<dbReference type="PROSITE" id="PS51257">
    <property type="entry name" value="PROKAR_LIPOPROTEIN"/>
    <property type="match status" value="1"/>
</dbReference>
<evidence type="ECO:0000256" key="1">
    <source>
        <dbReference type="SAM" id="SignalP"/>
    </source>
</evidence>
<proteinExistence type="predicted"/>
<reference evidence="2" key="1">
    <citation type="submission" date="2022-06" db="EMBL/GenBank/DDBJ databases">
        <title>New cyanobacteria of genus Symplocastrum in benthos of Lake Baikal.</title>
        <authorList>
            <person name="Sorokovikova E."/>
            <person name="Tikhonova I."/>
            <person name="Krasnopeev A."/>
            <person name="Evseev P."/>
            <person name="Gladkikh A."/>
            <person name="Belykh O."/>
        </authorList>
    </citation>
    <scope>NUCLEOTIDE SEQUENCE</scope>
    <source>
        <strain evidence="2">BBK-W-15</strain>
    </source>
</reference>
<dbReference type="Proteomes" id="UP001204953">
    <property type="component" value="Unassembled WGS sequence"/>
</dbReference>
<evidence type="ECO:0000313" key="2">
    <source>
        <dbReference type="EMBL" id="MCP2729990.1"/>
    </source>
</evidence>